<evidence type="ECO:0008006" key="5">
    <source>
        <dbReference type="Google" id="ProtNLM"/>
    </source>
</evidence>
<comment type="caution">
    <text evidence="3">The sequence shown here is derived from an EMBL/GenBank/DDBJ whole genome shotgun (WGS) entry which is preliminary data.</text>
</comment>
<dbReference type="Proteomes" id="UP000274391">
    <property type="component" value="Unassembled WGS sequence"/>
</dbReference>
<dbReference type="RefSeq" id="WP_124968662.1">
    <property type="nucleotide sequence ID" value="NZ_RQVS01000001.1"/>
</dbReference>
<evidence type="ECO:0000256" key="1">
    <source>
        <dbReference type="SAM" id="MobiDB-lite"/>
    </source>
</evidence>
<organism evidence="3 4">
    <name type="scientific">Gulosibacter macacae</name>
    <dbReference type="NCBI Taxonomy" id="2488791"/>
    <lineage>
        <taxon>Bacteria</taxon>
        <taxon>Bacillati</taxon>
        <taxon>Actinomycetota</taxon>
        <taxon>Actinomycetes</taxon>
        <taxon>Micrococcales</taxon>
        <taxon>Microbacteriaceae</taxon>
        <taxon>Gulosibacter</taxon>
    </lineage>
</organism>
<reference evidence="3 4" key="1">
    <citation type="submission" date="2018-11" db="EMBL/GenBank/DDBJ databases">
        <title>YIM 102482-1 draft genome.</title>
        <authorList>
            <person name="Li G."/>
            <person name="Jiang Y."/>
        </authorList>
    </citation>
    <scope>NUCLEOTIDE SEQUENCE [LARGE SCALE GENOMIC DNA]</scope>
    <source>
        <strain evidence="3 4">YIM 102482-1</strain>
    </source>
</reference>
<name>A0A3P3W4N1_9MICO</name>
<keyword evidence="4" id="KW-1185">Reference proteome</keyword>
<accession>A0A3P3W4N1</accession>
<feature type="signal peptide" evidence="2">
    <location>
        <begin position="1"/>
        <end position="35"/>
    </location>
</feature>
<keyword evidence="2" id="KW-0732">Signal</keyword>
<feature type="region of interest" description="Disordered" evidence="1">
    <location>
        <begin position="38"/>
        <end position="75"/>
    </location>
</feature>
<evidence type="ECO:0000256" key="2">
    <source>
        <dbReference type="SAM" id="SignalP"/>
    </source>
</evidence>
<evidence type="ECO:0000313" key="4">
    <source>
        <dbReference type="Proteomes" id="UP000274391"/>
    </source>
</evidence>
<dbReference type="EMBL" id="RQVS01000001">
    <property type="protein sequence ID" value="RRJ88609.1"/>
    <property type="molecule type" value="Genomic_DNA"/>
</dbReference>
<feature type="chain" id="PRO_5018144843" description="Lipoprotein" evidence="2">
    <location>
        <begin position="36"/>
        <end position="195"/>
    </location>
</feature>
<dbReference type="AlphaFoldDB" id="A0A3P3W4N1"/>
<dbReference type="OrthoDB" id="5149147at2"/>
<sequence>MTDQLETAFGGRRKARNAAAVVAPVALTAALSACASETPAGDDAATTPLPDVSESAAATSTPSDTGSAAPDASASPGATAFVVNPVTVEGVTALLESQDDGVDRESVTITAKLITGPGGCLAFANEGEGAPRLVIFDDDTEVLSGKPGVKLDDNRTVHVGDSVEWEVDEVPLDSLQGVPEQCLQGADAVAYEIDG</sequence>
<proteinExistence type="predicted"/>
<feature type="compositionally biased region" description="Low complexity" evidence="1">
    <location>
        <begin position="63"/>
        <end position="75"/>
    </location>
</feature>
<protein>
    <recommendedName>
        <fullName evidence="5">Lipoprotein</fullName>
    </recommendedName>
</protein>
<evidence type="ECO:0000313" key="3">
    <source>
        <dbReference type="EMBL" id="RRJ88609.1"/>
    </source>
</evidence>
<gene>
    <name evidence="3" type="ORF">EG850_00200</name>
</gene>